<dbReference type="Proteomes" id="UP001240639">
    <property type="component" value="Unassembled WGS sequence"/>
</dbReference>
<evidence type="ECO:0000256" key="1">
    <source>
        <dbReference type="SAM" id="Phobius"/>
    </source>
</evidence>
<proteinExistence type="predicted"/>
<accession>A0ABT9HLW7</accession>
<reference evidence="2 3" key="1">
    <citation type="submission" date="2023-08" db="EMBL/GenBank/DDBJ databases">
        <title>genomic of G39.</title>
        <authorList>
            <person name="Wang Y."/>
        </authorList>
    </citation>
    <scope>NUCLEOTIDE SEQUENCE [LARGE SCALE GENOMIC DNA]</scope>
    <source>
        <strain evidence="2 3">G39</strain>
    </source>
</reference>
<dbReference type="PROSITE" id="PS51318">
    <property type="entry name" value="TAT"/>
    <property type="match status" value="1"/>
</dbReference>
<dbReference type="InterPro" id="IPR006311">
    <property type="entry name" value="TAT_signal"/>
</dbReference>
<evidence type="ECO:0008006" key="4">
    <source>
        <dbReference type="Google" id="ProtNLM"/>
    </source>
</evidence>
<name>A0ABT9HLW7_9SPHN</name>
<organism evidence="2 3">
    <name type="scientific">Qipengyuania profundimaris</name>
    <dbReference type="NCBI Taxonomy" id="3067652"/>
    <lineage>
        <taxon>Bacteria</taxon>
        <taxon>Pseudomonadati</taxon>
        <taxon>Pseudomonadota</taxon>
        <taxon>Alphaproteobacteria</taxon>
        <taxon>Sphingomonadales</taxon>
        <taxon>Erythrobacteraceae</taxon>
        <taxon>Qipengyuania</taxon>
    </lineage>
</organism>
<gene>
    <name evidence="2" type="ORF">Q9K02_03225</name>
</gene>
<keyword evidence="1" id="KW-0472">Membrane</keyword>
<dbReference type="RefSeq" id="WP_305931594.1">
    <property type="nucleotide sequence ID" value="NZ_JAVAIM010000001.1"/>
</dbReference>
<protein>
    <recommendedName>
        <fullName evidence="4">Transcriptional initiation protein Tat</fullName>
    </recommendedName>
</protein>
<dbReference type="EMBL" id="JAVAIM010000001">
    <property type="protein sequence ID" value="MDP4574149.1"/>
    <property type="molecule type" value="Genomic_DNA"/>
</dbReference>
<evidence type="ECO:0000313" key="2">
    <source>
        <dbReference type="EMBL" id="MDP4574149.1"/>
    </source>
</evidence>
<sequence length="148" mass="16164">MSVEKLSTTRRNLLIGAGVGGLAGIAFAGSRLVYATPEDFVADMTRRALPDAVIPEGVLQQFAADYVSELKGERLKSLGDLVLLSALVTTPGIEILLGTDERYKNFRRTTVTQFMIKSNFFASDGGKTARLEYYGYLPCGQNPFAQYI</sequence>
<feature type="transmembrane region" description="Helical" evidence="1">
    <location>
        <begin position="81"/>
        <end position="99"/>
    </location>
</feature>
<evidence type="ECO:0000313" key="3">
    <source>
        <dbReference type="Proteomes" id="UP001240639"/>
    </source>
</evidence>
<keyword evidence="3" id="KW-1185">Reference proteome</keyword>
<feature type="transmembrane region" description="Helical" evidence="1">
    <location>
        <begin position="12"/>
        <end position="34"/>
    </location>
</feature>
<keyword evidence="1" id="KW-1133">Transmembrane helix</keyword>
<comment type="caution">
    <text evidence="2">The sequence shown here is derived from an EMBL/GenBank/DDBJ whole genome shotgun (WGS) entry which is preliminary data.</text>
</comment>
<keyword evidence="1" id="KW-0812">Transmembrane</keyword>